<name>A0A8S9WUT9_APOLU</name>
<dbReference type="EMBL" id="WIXP02000013">
    <property type="protein sequence ID" value="KAF6200502.1"/>
    <property type="molecule type" value="Genomic_DNA"/>
</dbReference>
<organism evidence="1 2">
    <name type="scientific">Apolygus lucorum</name>
    <name type="common">Small green plant bug</name>
    <name type="synonym">Lygocoris lucorum</name>
    <dbReference type="NCBI Taxonomy" id="248454"/>
    <lineage>
        <taxon>Eukaryota</taxon>
        <taxon>Metazoa</taxon>
        <taxon>Ecdysozoa</taxon>
        <taxon>Arthropoda</taxon>
        <taxon>Hexapoda</taxon>
        <taxon>Insecta</taxon>
        <taxon>Pterygota</taxon>
        <taxon>Neoptera</taxon>
        <taxon>Paraneoptera</taxon>
        <taxon>Hemiptera</taxon>
        <taxon>Heteroptera</taxon>
        <taxon>Panheteroptera</taxon>
        <taxon>Cimicomorpha</taxon>
        <taxon>Miridae</taxon>
        <taxon>Mirini</taxon>
        <taxon>Apolygus</taxon>
    </lineage>
</organism>
<protein>
    <submittedName>
        <fullName evidence="1">Uncharacterized protein</fullName>
    </submittedName>
</protein>
<dbReference type="AlphaFoldDB" id="A0A8S9WUT9"/>
<gene>
    <name evidence="1" type="ORF">GE061_004945</name>
</gene>
<dbReference type="Proteomes" id="UP000466442">
    <property type="component" value="Unassembled WGS sequence"/>
</dbReference>
<sequence length="160" mass="18825">MPQHGQPANPYGPPLGQWFTPDQRDKGYIGVWNSITKEEFDFEEILNTPSMTYFNRPFAVPEVRCEYDQRFHIDHTVDVKSKREDRHNLDIVRDHIHDEEADRAVPLCTSQNYGHRKTDLEGYPVANHKRQGVMKELLRRNKVNVKPFKKFPPEKGVQQL</sequence>
<evidence type="ECO:0000313" key="2">
    <source>
        <dbReference type="Proteomes" id="UP000466442"/>
    </source>
</evidence>
<keyword evidence="2" id="KW-1185">Reference proteome</keyword>
<comment type="caution">
    <text evidence="1">The sequence shown here is derived from an EMBL/GenBank/DDBJ whole genome shotgun (WGS) entry which is preliminary data.</text>
</comment>
<proteinExistence type="predicted"/>
<dbReference type="InterPro" id="IPR027901">
    <property type="entry name" value="CFAP90"/>
</dbReference>
<accession>A0A8S9WUT9</accession>
<reference evidence="1" key="1">
    <citation type="journal article" date="2021" name="Mol. Ecol. Resour.">
        <title>Apolygus lucorum genome provides insights into omnivorousness and mesophyll feeding.</title>
        <authorList>
            <person name="Liu Y."/>
            <person name="Liu H."/>
            <person name="Wang H."/>
            <person name="Huang T."/>
            <person name="Liu B."/>
            <person name="Yang B."/>
            <person name="Yin L."/>
            <person name="Li B."/>
            <person name="Zhang Y."/>
            <person name="Zhang S."/>
            <person name="Jiang F."/>
            <person name="Zhang X."/>
            <person name="Ren Y."/>
            <person name="Wang B."/>
            <person name="Wang S."/>
            <person name="Lu Y."/>
            <person name="Wu K."/>
            <person name="Fan W."/>
            <person name="Wang G."/>
        </authorList>
    </citation>
    <scope>NUCLEOTIDE SEQUENCE</scope>
    <source>
        <strain evidence="1">12Hb</strain>
    </source>
</reference>
<evidence type="ECO:0000313" key="1">
    <source>
        <dbReference type="EMBL" id="KAF6200502.1"/>
    </source>
</evidence>
<dbReference type="OrthoDB" id="6991437at2759"/>
<dbReference type="Pfam" id="PF15074">
    <property type="entry name" value="CFAP90"/>
    <property type="match status" value="1"/>
</dbReference>